<evidence type="ECO:0000259" key="3">
    <source>
        <dbReference type="PROSITE" id="PS51471"/>
    </source>
</evidence>
<dbReference type="PANTHER" id="PTHR31447">
    <property type="entry name" value="HYDROXYPROLINE-RICH GLYCOPROTEIN FAMILY PROTEIN-RELATED"/>
    <property type="match status" value="1"/>
</dbReference>
<dbReference type="InterPro" id="IPR037151">
    <property type="entry name" value="AlkB-like_sf"/>
</dbReference>
<protein>
    <submittedName>
        <fullName evidence="4">TSA: Wollemia nobilis Ref_Wollemi_Transcript_1447_1811 transcribed RNA sequence</fullName>
    </submittedName>
</protein>
<dbReference type="InterPro" id="IPR027450">
    <property type="entry name" value="AlkB-like"/>
</dbReference>
<dbReference type="GO" id="GO:0003729">
    <property type="term" value="F:mRNA binding"/>
    <property type="evidence" value="ECO:0007669"/>
    <property type="project" value="InterPro"/>
</dbReference>
<evidence type="ECO:0000256" key="2">
    <source>
        <dbReference type="SAM" id="MobiDB-lite"/>
    </source>
</evidence>
<feature type="region of interest" description="Disordered" evidence="2">
    <location>
        <begin position="89"/>
        <end position="117"/>
    </location>
</feature>
<feature type="region of interest" description="Disordered" evidence="2">
    <location>
        <begin position="1"/>
        <end position="50"/>
    </location>
</feature>
<dbReference type="GO" id="GO:0006402">
    <property type="term" value="P:mRNA catabolic process"/>
    <property type="evidence" value="ECO:0007669"/>
    <property type="project" value="InterPro"/>
</dbReference>
<reference evidence="4" key="1">
    <citation type="submission" date="2015-02" db="EMBL/GenBank/DDBJ databases">
        <title>A transcriptome of Wollemia nobilis - a relic of Gondwana.</title>
        <authorList>
            <person name="Chia J.Y."/>
            <person name="Leong Y.S."/>
            <person name="Abdul Karim S."/>
            <person name="Wan Azmi N."/>
            <person name="Hercus R."/>
            <person name="Croft L."/>
        </authorList>
    </citation>
    <scope>NUCLEOTIDE SEQUENCE</scope>
    <source>
        <strain evidence="4">MaeBrown</strain>
        <tissue evidence="4">Leaf</tissue>
    </source>
</reference>
<proteinExistence type="inferred from homology"/>
<feature type="compositionally biased region" description="Acidic residues" evidence="2">
    <location>
        <begin position="134"/>
        <end position="143"/>
    </location>
</feature>
<dbReference type="EMBL" id="GCHU01001433">
    <property type="protein sequence ID" value="JAG89442.1"/>
    <property type="molecule type" value="Transcribed_RNA"/>
</dbReference>
<feature type="compositionally biased region" description="Low complexity" evidence="2">
    <location>
        <begin position="1"/>
        <end position="13"/>
    </location>
</feature>
<dbReference type="InterPro" id="IPR044842">
    <property type="entry name" value="ALKBH9B/ALKBH10B-like"/>
</dbReference>
<dbReference type="SUPFAM" id="SSF51197">
    <property type="entry name" value="Clavaminate synthase-like"/>
    <property type="match status" value="1"/>
</dbReference>
<feature type="compositionally biased region" description="Basic and acidic residues" evidence="2">
    <location>
        <begin position="144"/>
        <end position="161"/>
    </location>
</feature>
<feature type="region of interest" description="Disordered" evidence="2">
    <location>
        <begin position="447"/>
        <end position="484"/>
    </location>
</feature>
<sequence>MNGENFNQDGNFNRNRRRQQRKPWSSEYQYKHVQEKREDLSSSSRNRNEEEAVKAAAELLSRRMDFLTADLCEACKRLLQDRFDQLAHGNIGQQEEQEKYASPSPSSGATEREGEGIYSSSCISAGTSWADLVQQEEEDEIESEERRREEQGQEEPPKRVLSRDEREYIRFMAVGRKKDFMCFERVNGKLVNVVQGLELHTGIFSAVEQNRIVDFIYQVQEQGRKKQLRERTYSEPRKWMRGKGRITIQFGCCYNYAVDKSGNPPGIIRNEDVDPIPPLFKTAIRRLVRWHVLPPSCVPDSCIVNIYEEGDCIPPHIDHHDFDRPFCTISFLSECNIIFGTNLKILAPGEFAGPIAIPLPVGSVLVLNGNGADVAKHSVPAVPHRRISITFRKMDQSKLPYNFVPEPDLQGIEPLSYMKDNRHSQSGQSSHPSADGEIILNGESVLPATPSFSADSTDFPPLSGSHSGNRQHGKSKSSRNRILN</sequence>
<dbReference type="Gene3D" id="2.60.120.590">
    <property type="entry name" value="Alpha-ketoglutarate-dependent dioxygenase AlkB-like"/>
    <property type="match status" value="1"/>
</dbReference>
<evidence type="ECO:0000256" key="1">
    <source>
        <dbReference type="ARBA" id="ARBA00007879"/>
    </source>
</evidence>
<feature type="compositionally biased region" description="Basic and acidic residues" evidence="2">
    <location>
        <begin position="29"/>
        <end position="50"/>
    </location>
</feature>
<organism evidence="4">
    <name type="scientific">Wollemia nobilis</name>
    <dbReference type="NCBI Taxonomy" id="56998"/>
    <lineage>
        <taxon>Eukaryota</taxon>
        <taxon>Viridiplantae</taxon>
        <taxon>Streptophyta</taxon>
        <taxon>Embryophyta</taxon>
        <taxon>Tracheophyta</taxon>
        <taxon>Spermatophyta</taxon>
        <taxon>Pinopsida</taxon>
        <taxon>Pinidae</taxon>
        <taxon>Conifers II</taxon>
        <taxon>Araucariales</taxon>
        <taxon>Araucariaceae</taxon>
        <taxon>Wollemia</taxon>
    </lineage>
</organism>
<feature type="compositionally biased region" description="Basic residues" evidence="2">
    <location>
        <begin position="469"/>
        <end position="484"/>
    </location>
</feature>
<dbReference type="Pfam" id="PF13532">
    <property type="entry name" value="2OG-FeII_Oxy_2"/>
    <property type="match status" value="1"/>
</dbReference>
<accession>A0A0C9S9A9</accession>
<dbReference type="GO" id="GO:0032451">
    <property type="term" value="F:demethylase activity"/>
    <property type="evidence" value="ECO:0007669"/>
    <property type="project" value="InterPro"/>
</dbReference>
<dbReference type="AlphaFoldDB" id="A0A0C9S9A9"/>
<feature type="domain" description="Fe2OG dioxygenase" evidence="3">
    <location>
        <begin position="298"/>
        <end position="395"/>
    </location>
</feature>
<evidence type="ECO:0000313" key="4">
    <source>
        <dbReference type="EMBL" id="JAG89442.1"/>
    </source>
</evidence>
<dbReference type="PROSITE" id="PS51471">
    <property type="entry name" value="FE2OG_OXY"/>
    <property type="match status" value="1"/>
</dbReference>
<dbReference type="InterPro" id="IPR005123">
    <property type="entry name" value="Oxoglu/Fe-dep_dioxygenase_dom"/>
</dbReference>
<comment type="similarity">
    <text evidence="1">Belongs to the alkB family.</text>
</comment>
<dbReference type="PANTHER" id="PTHR31447:SF23">
    <property type="entry name" value="2-OXOGLUTARATE AND FE(II)-DEPENDENT OXYGENASE SUPERFAMILY PROTEIN"/>
    <property type="match status" value="1"/>
</dbReference>
<feature type="region of interest" description="Disordered" evidence="2">
    <location>
        <begin position="134"/>
        <end position="161"/>
    </location>
</feature>
<name>A0A0C9S9A9_9CONI</name>